<feature type="compositionally biased region" description="Acidic residues" evidence="1">
    <location>
        <begin position="300"/>
        <end position="309"/>
    </location>
</feature>
<dbReference type="OrthoDB" id="10663866at2759"/>
<evidence type="ECO:0000313" key="2">
    <source>
        <dbReference type="EMBL" id="KAH7039707.1"/>
    </source>
</evidence>
<comment type="caution">
    <text evidence="2">The sequence shown here is derived from an EMBL/GenBank/DDBJ whole genome shotgun (WGS) entry which is preliminary data.</text>
</comment>
<feature type="compositionally biased region" description="Basic residues" evidence="1">
    <location>
        <begin position="334"/>
        <end position="358"/>
    </location>
</feature>
<reference evidence="2" key="1">
    <citation type="journal article" date="2021" name="Nat. Commun.">
        <title>Genetic determinants of endophytism in the Arabidopsis root mycobiome.</title>
        <authorList>
            <person name="Mesny F."/>
            <person name="Miyauchi S."/>
            <person name="Thiergart T."/>
            <person name="Pickel B."/>
            <person name="Atanasova L."/>
            <person name="Karlsson M."/>
            <person name="Huettel B."/>
            <person name="Barry K.W."/>
            <person name="Haridas S."/>
            <person name="Chen C."/>
            <person name="Bauer D."/>
            <person name="Andreopoulos W."/>
            <person name="Pangilinan J."/>
            <person name="LaButti K."/>
            <person name="Riley R."/>
            <person name="Lipzen A."/>
            <person name="Clum A."/>
            <person name="Drula E."/>
            <person name="Henrissat B."/>
            <person name="Kohler A."/>
            <person name="Grigoriev I.V."/>
            <person name="Martin F.M."/>
            <person name="Hacquard S."/>
        </authorList>
    </citation>
    <scope>NUCLEOTIDE SEQUENCE</scope>
    <source>
        <strain evidence="2">MPI-CAGE-CH-0230</strain>
    </source>
</reference>
<feature type="region of interest" description="Disordered" evidence="1">
    <location>
        <begin position="1"/>
        <end position="51"/>
    </location>
</feature>
<dbReference type="EMBL" id="JAGTJQ010000001">
    <property type="protein sequence ID" value="KAH7039707.1"/>
    <property type="molecule type" value="Genomic_DNA"/>
</dbReference>
<feature type="region of interest" description="Disordered" evidence="1">
    <location>
        <begin position="148"/>
        <end position="197"/>
    </location>
</feature>
<dbReference type="Proteomes" id="UP000756346">
    <property type="component" value="Unassembled WGS sequence"/>
</dbReference>
<dbReference type="GeneID" id="70177862"/>
<keyword evidence="3" id="KW-1185">Reference proteome</keyword>
<name>A0A9P8YDB1_9PEZI</name>
<sequence>MNSPPPEQRAHQPDEDVIMTTPGGDGPITPTKGKPAPVRQLPTPYSPQNGGLVVTWDTNYGNIKRRLDFANDKPDTAAVAANVEAPSKLISDTTPAAGRKGYSVTQRDEHLARAKTWLNSATTPEQLRKRADAIVSAMFQGSGSYSLGGRARRADKDDGYCSWEDESLSDWNSEDEENLKNLAPRSSSSKKTSVPKHKLWNPAAVPADDADLPAPKIGEVGIQNDEDLDVITQFRETHNPVVASIRAGKVVLPYCGAVAPGGRQDQAQQTDEHSSVPAATVPSNAAGTTEISVPAVEAVSETEEDDDAQVDAQPGPQHRLTKIPPKTLPAGTKAAKHLQRQARRALTKKQRARKKNKKIDHGETEWQPGLDDIRRGRRGGAADDDGVPVRRQGSLRVQARQMEAASSRPRGGKGKGRGGRGGGGGKGRGGRGGKRATDAQRSMLVS</sequence>
<feature type="compositionally biased region" description="Polar residues" evidence="1">
    <location>
        <begin position="281"/>
        <end position="291"/>
    </location>
</feature>
<dbReference type="RefSeq" id="XP_046017762.1">
    <property type="nucleotide sequence ID" value="XM_046148316.1"/>
</dbReference>
<feature type="region of interest" description="Disordered" evidence="1">
    <location>
        <begin position="260"/>
        <end position="446"/>
    </location>
</feature>
<organism evidence="2 3">
    <name type="scientific">Microdochium trichocladiopsis</name>
    <dbReference type="NCBI Taxonomy" id="1682393"/>
    <lineage>
        <taxon>Eukaryota</taxon>
        <taxon>Fungi</taxon>
        <taxon>Dikarya</taxon>
        <taxon>Ascomycota</taxon>
        <taxon>Pezizomycotina</taxon>
        <taxon>Sordariomycetes</taxon>
        <taxon>Xylariomycetidae</taxon>
        <taxon>Xylariales</taxon>
        <taxon>Microdochiaceae</taxon>
        <taxon>Microdochium</taxon>
    </lineage>
</organism>
<dbReference type="AlphaFoldDB" id="A0A9P8YDB1"/>
<evidence type="ECO:0000256" key="1">
    <source>
        <dbReference type="SAM" id="MobiDB-lite"/>
    </source>
</evidence>
<protein>
    <submittedName>
        <fullName evidence="2">Uncharacterized protein</fullName>
    </submittedName>
</protein>
<evidence type="ECO:0000313" key="3">
    <source>
        <dbReference type="Proteomes" id="UP000756346"/>
    </source>
</evidence>
<proteinExistence type="predicted"/>
<gene>
    <name evidence="2" type="ORF">B0I36DRAFT_1378</name>
</gene>
<accession>A0A9P8YDB1</accession>
<feature type="compositionally biased region" description="Acidic residues" evidence="1">
    <location>
        <begin position="163"/>
        <end position="177"/>
    </location>
</feature>